<accession>A0A1B6GBJ5</accession>
<evidence type="ECO:0000313" key="2">
    <source>
        <dbReference type="EMBL" id="JAS59817.1"/>
    </source>
</evidence>
<feature type="compositionally biased region" description="Polar residues" evidence="1">
    <location>
        <begin position="313"/>
        <end position="345"/>
    </location>
</feature>
<proteinExistence type="predicted"/>
<dbReference type="EMBL" id="GECZ01009952">
    <property type="protein sequence ID" value="JAS59817.1"/>
    <property type="molecule type" value="Transcribed_RNA"/>
</dbReference>
<dbReference type="AlphaFoldDB" id="A0A1B6GBJ5"/>
<reference evidence="2" key="1">
    <citation type="submission" date="2015-11" db="EMBL/GenBank/DDBJ databases">
        <title>De novo transcriptome assembly of four potential Pierce s Disease insect vectors from Arizona vineyards.</title>
        <authorList>
            <person name="Tassone E.E."/>
        </authorList>
    </citation>
    <scope>NUCLEOTIDE SEQUENCE</scope>
</reference>
<protein>
    <submittedName>
        <fullName evidence="2">Uncharacterized protein</fullName>
    </submittedName>
</protein>
<sequence>MARARGRINRKYRARLPASRNRTRKYLPRRQKTGARLNAVRQRMNTRRNPKRYLERTDSVIFVSETPCCYKSKVDKEKYKRLHLDSALFLAHKKPAKRVQSHISVITVSSSDDDIAMDRTAEWVAKVESSVDETRKSCKEEAFIGDMEAFSSEGLTEQITNAETVREQVSLLQITPQSSASPMEAFTQESCSSTSAEKSNSCLNTTPPTSFLINPTVALCTNFSWCPSTSNKSPHTITSNEGFPRDTEEIAERSPKFIFGQLKKLNEIWNFHKTTADALISPNASGLQQDPSTSTSTSHVPKQPADVEMDHQTLLQAPSTSKSPVINNSQQHTSGDGSQEGNSEF</sequence>
<feature type="compositionally biased region" description="Polar residues" evidence="1">
    <location>
        <begin position="282"/>
        <end position="300"/>
    </location>
</feature>
<name>A0A1B6GBJ5_9HEMI</name>
<gene>
    <name evidence="2" type="ORF">g.24162</name>
</gene>
<feature type="region of interest" description="Disordered" evidence="1">
    <location>
        <begin position="282"/>
        <end position="345"/>
    </location>
</feature>
<evidence type="ECO:0000256" key="1">
    <source>
        <dbReference type="SAM" id="MobiDB-lite"/>
    </source>
</evidence>
<organism evidence="2">
    <name type="scientific">Cuerna arida</name>
    <dbReference type="NCBI Taxonomy" id="1464854"/>
    <lineage>
        <taxon>Eukaryota</taxon>
        <taxon>Metazoa</taxon>
        <taxon>Ecdysozoa</taxon>
        <taxon>Arthropoda</taxon>
        <taxon>Hexapoda</taxon>
        <taxon>Insecta</taxon>
        <taxon>Pterygota</taxon>
        <taxon>Neoptera</taxon>
        <taxon>Paraneoptera</taxon>
        <taxon>Hemiptera</taxon>
        <taxon>Auchenorrhyncha</taxon>
        <taxon>Membracoidea</taxon>
        <taxon>Cicadellidae</taxon>
        <taxon>Cicadellinae</taxon>
        <taxon>Proconiini</taxon>
        <taxon>Cuerna</taxon>
    </lineage>
</organism>